<evidence type="ECO:0000313" key="3">
    <source>
        <dbReference type="Proteomes" id="UP000035762"/>
    </source>
</evidence>
<dbReference type="OrthoDB" id="8139648at2"/>
<dbReference type="RefSeq" id="WP_009338837.1">
    <property type="nucleotide sequence ID" value="NZ_CCAZ020000002.1"/>
</dbReference>
<keyword evidence="3" id="KW-1185">Reference proteome</keyword>
<keyword evidence="1" id="KW-1133">Transmembrane helix</keyword>
<dbReference type="EMBL" id="CCAZ020000002">
    <property type="protein sequence ID" value="CEG09882.1"/>
    <property type="molecule type" value="Genomic_DNA"/>
</dbReference>
<organism evidence="2 3">
    <name type="scientific">Afipia felis</name>
    <name type="common">Cat scratch disease bacillus</name>
    <dbReference type="NCBI Taxonomy" id="1035"/>
    <lineage>
        <taxon>Bacteria</taxon>
        <taxon>Pseudomonadati</taxon>
        <taxon>Pseudomonadota</taxon>
        <taxon>Alphaproteobacteria</taxon>
        <taxon>Hyphomicrobiales</taxon>
        <taxon>Nitrobacteraceae</taxon>
        <taxon>Afipia</taxon>
    </lineage>
</organism>
<evidence type="ECO:0000313" key="2">
    <source>
        <dbReference type="EMBL" id="CEG09882.1"/>
    </source>
</evidence>
<name>A0A090MUC4_AFIFE</name>
<feature type="transmembrane region" description="Helical" evidence="1">
    <location>
        <begin position="73"/>
        <end position="93"/>
    </location>
</feature>
<dbReference type="AlphaFoldDB" id="A0A090MUC4"/>
<reference evidence="2 3" key="1">
    <citation type="journal article" date="2014" name="Genome Announc.">
        <title>Genome Sequence of Afipia felis Strain 76713, Isolated in Hospital Water Using an Amoeba Co-Culture Procedure.</title>
        <authorList>
            <person name="Benamar S."/>
            <person name="La Scola B."/>
            <person name="Croce O."/>
        </authorList>
    </citation>
    <scope>NUCLEOTIDE SEQUENCE [LARGE SCALE GENOMIC DNA]</scope>
    <source>
        <strain evidence="2 3">76713</strain>
    </source>
</reference>
<gene>
    <name evidence="2" type="ORF">BN961_03314</name>
</gene>
<sequence length="105" mass="11745">MFRGLFRLIGLLLLAGAFIFLVYDGARSIADQTLRLTRLGDFWNDINQASQRAFQAKVEDTSMFLWDHVVKVVLHQPTCVVLGVLGIALLVLCRPAKPLIGYGRD</sequence>
<comment type="caution">
    <text evidence="2">The sequence shown here is derived from an EMBL/GenBank/DDBJ whole genome shotgun (WGS) entry which is preliminary data.</text>
</comment>
<keyword evidence="1" id="KW-0472">Membrane</keyword>
<proteinExistence type="predicted"/>
<protein>
    <submittedName>
        <fullName evidence="2">Uncharacterized protein</fullName>
    </submittedName>
</protein>
<evidence type="ECO:0000256" key="1">
    <source>
        <dbReference type="SAM" id="Phobius"/>
    </source>
</evidence>
<dbReference type="STRING" id="1035.BN961_03314"/>
<dbReference type="Proteomes" id="UP000035762">
    <property type="component" value="Unassembled WGS sequence"/>
</dbReference>
<accession>A0A090MUC4</accession>
<keyword evidence="1" id="KW-0812">Transmembrane</keyword>